<gene>
    <name evidence="2" type="ORF">EIK76_10980</name>
</gene>
<dbReference type="RefSeq" id="WP_046521362.1">
    <property type="nucleotide sequence ID" value="NZ_LAVS01000096.1"/>
</dbReference>
<comment type="caution">
    <text evidence="2">The sequence shown here is derived from an EMBL/GenBank/DDBJ whole genome shotgun (WGS) entry which is preliminary data.</text>
</comment>
<evidence type="ECO:0000313" key="2">
    <source>
        <dbReference type="EMBL" id="RRJ21393.1"/>
    </source>
</evidence>
<dbReference type="OrthoDB" id="5767059at2"/>
<evidence type="ECO:0000256" key="1">
    <source>
        <dbReference type="SAM" id="Coils"/>
    </source>
</evidence>
<organism evidence="2 3">
    <name type="scientific">Rheinheimera mesophila</name>
    <dbReference type="NCBI Taxonomy" id="1547515"/>
    <lineage>
        <taxon>Bacteria</taxon>
        <taxon>Pseudomonadati</taxon>
        <taxon>Pseudomonadota</taxon>
        <taxon>Gammaproteobacteria</taxon>
        <taxon>Chromatiales</taxon>
        <taxon>Chromatiaceae</taxon>
        <taxon>Rheinheimera</taxon>
    </lineage>
</organism>
<evidence type="ECO:0000313" key="3">
    <source>
        <dbReference type="Proteomes" id="UP000276260"/>
    </source>
</evidence>
<sequence length="191" mass="21383">MKVWLSLGLCLVLTACQGVKPVVPVVNKTIPKVEPVQTQQVEPPKPVKAELAIADDALTLQAWRDFRAQLLLMPVAERDLLLRSFKTSPVTTLQTLLIKLHPDSPYAVRFAAQTQLSDKLTTLPKGLADLLRWDLAYNQKLLESESAVTALSRLNAQQQEQLDRLRRQSKDLQKKIDALTQIEAKLNQTGN</sequence>
<dbReference type="EMBL" id="RRCF01000002">
    <property type="protein sequence ID" value="RRJ21393.1"/>
    <property type="molecule type" value="Genomic_DNA"/>
</dbReference>
<dbReference type="AlphaFoldDB" id="A0A3P3QM81"/>
<reference evidence="2 3" key="1">
    <citation type="submission" date="2018-11" db="EMBL/GenBank/DDBJ databases">
        <title>Draft genome analysis of Rheinheimera mesophila isolated from an industrial waste site.</title>
        <authorList>
            <person name="Yu Q."/>
            <person name="Qi Y."/>
            <person name="Zhang H."/>
            <person name="Lu Y."/>
            <person name="Pu J."/>
        </authorList>
    </citation>
    <scope>NUCLEOTIDE SEQUENCE [LARGE SCALE GENOMIC DNA]</scope>
    <source>
        <strain evidence="2 3">IITR13</strain>
    </source>
</reference>
<proteinExistence type="predicted"/>
<keyword evidence="1" id="KW-0175">Coiled coil</keyword>
<dbReference type="Proteomes" id="UP000276260">
    <property type="component" value="Unassembled WGS sequence"/>
</dbReference>
<dbReference type="PROSITE" id="PS51257">
    <property type="entry name" value="PROKAR_LIPOPROTEIN"/>
    <property type="match status" value="1"/>
</dbReference>
<protein>
    <submittedName>
        <fullName evidence="2">Uncharacterized protein</fullName>
    </submittedName>
</protein>
<keyword evidence="3" id="KW-1185">Reference proteome</keyword>
<accession>A0A3P3QM81</accession>
<feature type="coiled-coil region" evidence="1">
    <location>
        <begin position="148"/>
        <end position="189"/>
    </location>
</feature>
<name>A0A3P3QM81_9GAMM</name>